<feature type="transmembrane region" description="Helical" evidence="1">
    <location>
        <begin position="20"/>
        <end position="37"/>
    </location>
</feature>
<keyword evidence="1" id="KW-0472">Membrane</keyword>
<dbReference type="EMBL" id="SHKP01000004">
    <property type="protein sequence ID" value="RZU02229.1"/>
    <property type="molecule type" value="Genomic_DNA"/>
</dbReference>
<proteinExistence type="predicted"/>
<dbReference type="SUPFAM" id="SSF52980">
    <property type="entry name" value="Restriction endonuclease-like"/>
    <property type="match status" value="1"/>
</dbReference>
<dbReference type="Pfam" id="PF04471">
    <property type="entry name" value="Mrr_cat"/>
    <property type="match status" value="1"/>
</dbReference>
<dbReference type="RefSeq" id="WP_242616795.1">
    <property type="nucleotide sequence ID" value="NZ_SHKP01000004.1"/>
</dbReference>
<evidence type="ECO:0000313" key="4">
    <source>
        <dbReference type="Proteomes" id="UP000293671"/>
    </source>
</evidence>
<sequence length="198" mass="21936">MKFQMAKNSLFAILLRSPWWISIVIALLIVLLCMALLPVQFRVIGALSGLPFVVISVIAARRQWRLPSAERVASTRQALATMAWPAFAALLEQAFRRDGYTVRPGKTGAVDFELERQGRRMLVCARRWKSAHTGLEPLRALQAAREAADVPDALYIGLAPLSDNARPFAAEHRIAIWQAAELTQALRGLPLEPTATAR</sequence>
<keyword evidence="1" id="KW-1133">Transmembrane helix</keyword>
<evidence type="ECO:0000313" key="3">
    <source>
        <dbReference type="EMBL" id="RZU02229.1"/>
    </source>
</evidence>
<keyword evidence="4" id="KW-1185">Reference proteome</keyword>
<name>A0A4Q7W135_9BURK</name>
<feature type="transmembrane region" description="Helical" evidence="1">
    <location>
        <begin position="43"/>
        <end position="61"/>
    </location>
</feature>
<feature type="domain" description="Restriction endonuclease type IV Mrr" evidence="2">
    <location>
        <begin position="80"/>
        <end position="185"/>
    </location>
</feature>
<dbReference type="GO" id="GO:0004519">
    <property type="term" value="F:endonuclease activity"/>
    <property type="evidence" value="ECO:0007669"/>
    <property type="project" value="InterPro"/>
</dbReference>
<dbReference type="InterPro" id="IPR007560">
    <property type="entry name" value="Restrct_endonuc_IV_Mrr"/>
</dbReference>
<keyword evidence="1" id="KW-0812">Transmembrane</keyword>
<gene>
    <name evidence="3" type="ORF">EV670_0250</name>
</gene>
<dbReference type="GO" id="GO:0003677">
    <property type="term" value="F:DNA binding"/>
    <property type="evidence" value="ECO:0007669"/>
    <property type="project" value="InterPro"/>
</dbReference>
<evidence type="ECO:0000259" key="2">
    <source>
        <dbReference type="Pfam" id="PF04471"/>
    </source>
</evidence>
<dbReference type="AlphaFoldDB" id="A0A4Q7W135"/>
<comment type="caution">
    <text evidence="3">The sequence shown here is derived from an EMBL/GenBank/DDBJ whole genome shotgun (WGS) entry which is preliminary data.</text>
</comment>
<organism evidence="3 4">
    <name type="scientific">Rivibacter subsaxonicus</name>
    <dbReference type="NCBI Taxonomy" id="457575"/>
    <lineage>
        <taxon>Bacteria</taxon>
        <taxon>Pseudomonadati</taxon>
        <taxon>Pseudomonadota</taxon>
        <taxon>Betaproteobacteria</taxon>
        <taxon>Burkholderiales</taxon>
        <taxon>Rivibacter</taxon>
    </lineage>
</organism>
<accession>A0A4Q7W135</accession>
<evidence type="ECO:0000256" key="1">
    <source>
        <dbReference type="SAM" id="Phobius"/>
    </source>
</evidence>
<protein>
    <submittedName>
        <fullName evidence="3">Restriction system protein</fullName>
    </submittedName>
</protein>
<reference evidence="3 4" key="1">
    <citation type="submission" date="2019-02" db="EMBL/GenBank/DDBJ databases">
        <title>Genomic Encyclopedia of Type Strains, Phase IV (KMG-IV): sequencing the most valuable type-strain genomes for metagenomic binning, comparative biology and taxonomic classification.</title>
        <authorList>
            <person name="Goeker M."/>
        </authorList>
    </citation>
    <scope>NUCLEOTIDE SEQUENCE [LARGE SCALE GENOMIC DNA]</scope>
    <source>
        <strain evidence="3 4">DSM 19570</strain>
    </source>
</reference>
<dbReference type="Proteomes" id="UP000293671">
    <property type="component" value="Unassembled WGS sequence"/>
</dbReference>
<dbReference type="GO" id="GO:0009307">
    <property type="term" value="P:DNA restriction-modification system"/>
    <property type="evidence" value="ECO:0007669"/>
    <property type="project" value="InterPro"/>
</dbReference>
<dbReference type="InterPro" id="IPR011335">
    <property type="entry name" value="Restrct_endonuc-II-like"/>
</dbReference>